<evidence type="ECO:0000313" key="2">
    <source>
        <dbReference type="Proteomes" id="UP001381693"/>
    </source>
</evidence>
<keyword evidence="2" id="KW-1185">Reference proteome</keyword>
<proteinExistence type="predicted"/>
<accession>A0AAN8WXC1</accession>
<reference evidence="1 2" key="1">
    <citation type="submission" date="2023-11" db="EMBL/GenBank/DDBJ databases">
        <title>Halocaridina rubra genome assembly.</title>
        <authorList>
            <person name="Smith C."/>
        </authorList>
    </citation>
    <scope>NUCLEOTIDE SEQUENCE [LARGE SCALE GENOMIC DNA]</scope>
    <source>
        <strain evidence="1">EP-1</strain>
        <tissue evidence="1">Whole</tissue>
    </source>
</reference>
<dbReference type="EMBL" id="JAXCGZ010013638">
    <property type="protein sequence ID" value="KAK7072161.1"/>
    <property type="molecule type" value="Genomic_DNA"/>
</dbReference>
<comment type="caution">
    <text evidence="1">The sequence shown here is derived from an EMBL/GenBank/DDBJ whole genome shotgun (WGS) entry which is preliminary data.</text>
</comment>
<evidence type="ECO:0000313" key="1">
    <source>
        <dbReference type="EMBL" id="KAK7072161.1"/>
    </source>
</evidence>
<organism evidence="1 2">
    <name type="scientific">Halocaridina rubra</name>
    <name type="common">Hawaiian red shrimp</name>
    <dbReference type="NCBI Taxonomy" id="373956"/>
    <lineage>
        <taxon>Eukaryota</taxon>
        <taxon>Metazoa</taxon>
        <taxon>Ecdysozoa</taxon>
        <taxon>Arthropoda</taxon>
        <taxon>Crustacea</taxon>
        <taxon>Multicrustacea</taxon>
        <taxon>Malacostraca</taxon>
        <taxon>Eumalacostraca</taxon>
        <taxon>Eucarida</taxon>
        <taxon>Decapoda</taxon>
        <taxon>Pleocyemata</taxon>
        <taxon>Caridea</taxon>
        <taxon>Atyoidea</taxon>
        <taxon>Atyidae</taxon>
        <taxon>Halocaridina</taxon>
    </lineage>
</organism>
<name>A0AAN8WXC1_HALRR</name>
<protein>
    <submittedName>
        <fullName evidence="1">Uncharacterized protein</fullName>
    </submittedName>
</protein>
<sequence length="79" mass="8438">MLILSIFGTVVCPKPASRGYLSSGFTLDLRPSFPAQPARRAHAGLIGSQRSISPNGIPSESSCLSCCFATFQDHKPDLE</sequence>
<dbReference type="Proteomes" id="UP001381693">
    <property type="component" value="Unassembled WGS sequence"/>
</dbReference>
<gene>
    <name evidence="1" type="ORF">SK128_024879</name>
</gene>
<dbReference type="AlphaFoldDB" id="A0AAN8WXC1"/>